<dbReference type="InterPro" id="IPR000073">
    <property type="entry name" value="AB_hydrolase_1"/>
</dbReference>
<dbReference type="PRINTS" id="PR00412">
    <property type="entry name" value="EPOXHYDRLASE"/>
</dbReference>
<protein>
    <submittedName>
        <fullName evidence="2">Proline iminopeptidase</fullName>
    </submittedName>
</protein>
<organism evidence="2 3">
    <name type="scientific">Micromonospora saelicesensis</name>
    <dbReference type="NCBI Taxonomy" id="285676"/>
    <lineage>
        <taxon>Bacteria</taxon>
        <taxon>Bacillati</taxon>
        <taxon>Actinomycetota</taxon>
        <taxon>Actinomycetes</taxon>
        <taxon>Micromonosporales</taxon>
        <taxon>Micromonosporaceae</taxon>
        <taxon>Micromonospora</taxon>
    </lineage>
</organism>
<feature type="domain" description="AB hydrolase-1" evidence="1">
    <location>
        <begin position="53"/>
        <end position="281"/>
    </location>
</feature>
<name>A0A1C4W8Z8_9ACTN</name>
<dbReference type="AlphaFoldDB" id="A0A1C4W8Z8"/>
<dbReference type="PANTHER" id="PTHR43798:SF33">
    <property type="entry name" value="HYDROLASE, PUTATIVE (AFU_ORTHOLOGUE AFUA_2G14860)-RELATED"/>
    <property type="match status" value="1"/>
</dbReference>
<dbReference type="PANTHER" id="PTHR43798">
    <property type="entry name" value="MONOACYLGLYCEROL LIPASE"/>
    <property type="match status" value="1"/>
</dbReference>
<dbReference type="InterPro" id="IPR050266">
    <property type="entry name" value="AB_hydrolase_sf"/>
</dbReference>
<dbReference type="SUPFAM" id="SSF53474">
    <property type="entry name" value="alpha/beta-Hydrolases"/>
    <property type="match status" value="1"/>
</dbReference>
<evidence type="ECO:0000313" key="2">
    <source>
        <dbReference type="EMBL" id="SCE92675.1"/>
    </source>
</evidence>
<dbReference type="Gene3D" id="3.40.50.1820">
    <property type="entry name" value="alpha/beta hydrolase"/>
    <property type="match status" value="1"/>
</dbReference>
<reference evidence="2 3" key="1">
    <citation type="submission" date="2016-06" db="EMBL/GenBank/DDBJ databases">
        <authorList>
            <person name="Kjaerup R.B."/>
            <person name="Dalgaard T.S."/>
            <person name="Juul-Madsen H.R."/>
        </authorList>
    </citation>
    <scope>NUCLEOTIDE SEQUENCE [LARGE SCALE GENOMIC DNA]</scope>
    <source>
        <strain evidence="2 3">DSM 44871</strain>
    </source>
</reference>
<evidence type="ECO:0000313" key="3">
    <source>
        <dbReference type="Proteomes" id="UP000198864"/>
    </source>
</evidence>
<proteinExistence type="predicted"/>
<accession>A0A1C4W8Z8</accession>
<dbReference type="GO" id="GO:0003824">
    <property type="term" value="F:catalytic activity"/>
    <property type="evidence" value="ECO:0007669"/>
    <property type="project" value="InterPro"/>
</dbReference>
<dbReference type="STRING" id="285676.GA0070561_2489"/>
<sequence>MGFTSHDVSALAPGAHTFTVDGVRQVYHVAGTGPVCVAHSGGPGIEWAYLRTPRLETHFTMVYVEPVGTGASGQLDNPDDYRLDTYVRFLHAVVEHLGEPRVYLLGHSHGGFVVQRYALAHPDRIAGLALYDTSPVTGAEFWGEAMAGLAAYPQRHPDRPEAAAVPAAFAQIGGATDDESLGTALRAALPVYFADFWGRQDEFASFQAAVRIWATPAGAQDPTPFDVRKNLGEITVPVVVIVGAYDFICGPRWAEQLHAGLPDSRLVTLERSGHFAHIEQPVEFTDAVAELLKR</sequence>
<evidence type="ECO:0000259" key="1">
    <source>
        <dbReference type="Pfam" id="PF00561"/>
    </source>
</evidence>
<dbReference type="InterPro" id="IPR029058">
    <property type="entry name" value="AB_hydrolase_fold"/>
</dbReference>
<dbReference type="RefSeq" id="WP_091399042.1">
    <property type="nucleotide sequence ID" value="NZ_FMCR01000002.1"/>
</dbReference>
<dbReference type="Pfam" id="PF00561">
    <property type="entry name" value="Abhydrolase_1"/>
    <property type="match status" value="1"/>
</dbReference>
<gene>
    <name evidence="2" type="ORF">GA0070561_2489</name>
</gene>
<dbReference type="EMBL" id="FMCR01000002">
    <property type="protein sequence ID" value="SCE92675.1"/>
    <property type="molecule type" value="Genomic_DNA"/>
</dbReference>
<dbReference type="InterPro" id="IPR000639">
    <property type="entry name" value="Epox_hydrolase-like"/>
</dbReference>
<dbReference type="Proteomes" id="UP000198864">
    <property type="component" value="Unassembled WGS sequence"/>
</dbReference>
<dbReference type="GO" id="GO:0016020">
    <property type="term" value="C:membrane"/>
    <property type="evidence" value="ECO:0007669"/>
    <property type="project" value="TreeGrafter"/>
</dbReference>